<dbReference type="EC" id="2.7.11.1" evidence="5 20"/>
<comment type="subunit">
    <text evidence="4">Associates with DNA double-strand breaks.</text>
</comment>
<evidence type="ECO:0000256" key="3">
    <source>
        <dbReference type="ARBA" id="ARBA00010769"/>
    </source>
</evidence>
<evidence type="ECO:0000256" key="5">
    <source>
        <dbReference type="ARBA" id="ARBA00012513"/>
    </source>
</evidence>
<dbReference type="GO" id="GO:0000781">
    <property type="term" value="C:chromosome, telomeric region"/>
    <property type="evidence" value="ECO:0007669"/>
    <property type="project" value="UniProtKB-SubCell"/>
</dbReference>
<evidence type="ECO:0000256" key="21">
    <source>
        <dbReference type="SAM" id="MobiDB-lite"/>
    </source>
</evidence>
<dbReference type="GO" id="GO:0005634">
    <property type="term" value="C:nucleus"/>
    <property type="evidence" value="ECO:0007669"/>
    <property type="project" value="UniProtKB-SubCell"/>
</dbReference>
<comment type="similarity">
    <text evidence="3 20">Belongs to the PI3/PI4-kinase family. ATM subfamily.</text>
</comment>
<proteinExistence type="inferred from homology"/>
<dbReference type="PROSITE" id="PS50290">
    <property type="entry name" value="PI3_4_KINASE_3"/>
    <property type="match status" value="1"/>
</dbReference>
<evidence type="ECO:0000256" key="15">
    <source>
        <dbReference type="ARBA" id="ARBA00022895"/>
    </source>
</evidence>
<dbReference type="PANTHER" id="PTHR37079:SF4">
    <property type="entry name" value="SERINE_THREONINE-PROTEIN KINASE ATM"/>
    <property type="match status" value="1"/>
</dbReference>
<dbReference type="Pfam" id="PF02260">
    <property type="entry name" value="FATC"/>
    <property type="match status" value="1"/>
</dbReference>
<keyword evidence="13 20" id="KW-0067">ATP-binding</keyword>
<keyword evidence="10 20" id="KW-0547">Nucleotide-binding</keyword>
<keyword evidence="7 20" id="KW-0158">Chromosome</keyword>
<dbReference type="Gene3D" id="3.30.1010.10">
    <property type="entry name" value="Phosphatidylinositol 3-kinase Catalytic Subunit, Chain A, domain 4"/>
    <property type="match status" value="1"/>
</dbReference>
<comment type="catalytic activity">
    <reaction evidence="18 20">
        <text>L-threonyl-[protein] + ATP = O-phospho-L-threonyl-[protein] + ADP + H(+)</text>
        <dbReference type="Rhea" id="RHEA:46608"/>
        <dbReference type="Rhea" id="RHEA-COMP:11060"/>
        <dbReference type="Rhea" id="RHEA-COMP:11605"/>
        <dbReference type="ChEBI" id="CHEBI:15378"/>
        <dbReference type="ChEBI" id="CHEBI:30013"/>
        <dbReference type="ChEBI" id="CHEBI:30616"/>
        <dbReference type="ChEBI" id="CHEBI:61977"/>
        <dbReference type="ChEBI" id="CHEBI:456216"/>
        <dbReference type="EC" id="2.7.11.1"/>
    </reaction>
</comment>
<dbReference type="InterPro" id="IPR011009">
    <property type="entry name" value="Kinase-like_dom_sf"/>
</dbReference>
<dbReference type="SUPFAM" id="SSF56112">
    <property type="entry name" value="Protein kinase-like (PK-like)"/>
    <property type="match status" value="1"/>
</dbReference>
<evidence type="ECO:0000256" key="6">
    <source>
        <dbReference type="ARBA" id="ARBA00014619"/>
    </source>
</evidence>
<dbReference type="InterPro" id="IPR021668">
    <property type="entry name" value="TAN"/>
</dbReference>
<keyword evidence="14 20" id="KW-0156">Chromatin regulator</keyword>
<dbReference type="OrthoDB" id="381190at2759"/>
<keyword evidence="11 20" id="KW-0227">DNA damage</keyword>
<dbReference type="PROSITE" id="PS00916">
    <property type="entry name" value="PI3_4_KINASE_2"/>
    <property type="match status" value="1"/>
</dbReference>
<dbReference type="Pfam" id="PF00454">
    <property type="entry name" value="PI3_PI4_kinase"/>
    <property type="match status" value="1"/>
</dbReference>
<comment type="subcellular location">
    <subcellularLocation>
        <location evidence="2 20">Chromosome</location>
        <location evidence="2 20">Telomere</location>
    </subcellularLocation>
    <subcellularLocation>
        <location evidence="1 20">Nucleus</location>
    </subcellularLocation>
</comment>
<dbReference type="EMBL" id="ML996129">
    <property type="protein sequence ID" value="KAF2736010.1"/>
    <property type="molecule type" value="Genomic_DNA"/>
</dbReference>
<evidence type="ECO:0000256" key="17">
    <source>
        <dbReference type="ARBA" id="ARBA00025079"/>
    </source>
</evidence>
<evidence type="ECO:0000259" key="24">
    <source>
        <dbReference type="PROSITE" id="PS51190"/>
    </source>
</evidence>
<evidence type="ECO:0000256" key="13">
    <source>
        <dbReference type="ARBA" id="ARBA00022840"/>
    </source>
</evidence>
<accession>A0A9P4R0S6</accession>
<evidence type="ECO:0000256" key="8">
    <source>
        <dbReference type="ARBA" id="ARBA00022527"/>
    </source>
</evidence>
<evidence type="ECO:0000256" key="14">
    <source>
        <dbReference type="ARBA" id="ARBA00022853"/>
    </source>
</evidence>
<keyword evidence="26" id="KW-1185">Reference proteome</keyword>
<dbReference type="GO" id="GO:0004674">
    <property type="term" value="F:protein serine/threonine kinase activity"/>
    <property type="evidence" value="ECO:0007669"/>
    <property type="project" value="UniProtKB-KW"/>
</dbReference>
<dbReference type="SMART" id="SM01343">
    <property type="entry name" value="FATC"/>
    <property type="match status" value="1"/>
</dbReference>
<dbReference type="GO" id="GO:0035556">
    <property type="term" value="P:intracellular signal transduction"/>
    <property type="evidence" value="ECO:0007669"/>
    <property type="project" value="UniProtKB-ARBA"/>
</dbReference>
<evidence type="ECO:0000259" key="23">
    <source>
        <dbReference type="PROSITE" id="PS51189"/>
    </source>
</evidence>
<evidence type="ECO:0000256" key="7">
    <source>
        <dbReference type="ARBA" id="ARBA00022454"/>
    </source>
</evidence>
<dbReference type="SMART" id="SM01342">
    <property type="entry name" value="TAN"/>
    <property type="match status" value="1"/>
</dbReference>
<feature type="domain" description="FATC" evidence="24">
    <location>
        <begin position="2928"/>
        <end position="2960"/>
    </location>
</feature>
<dbReference type="SMART" id="SM00146">
    <property type="entry name" value="PI3Kc"/>
    <property type="match status" value="1"/>
</dbReference>
<feature type="region of interest" description="Disordered" evidence="21">
    <location>
        <begin position="182"/>
        <end position="214"/>
    </location>
</feature>
<dbReference type="FunFam" id="3.30.1010.10:FF:000019">
    <property type="entry name" value="Serine/threonine-protein kinase Tel1"/>
    <property type="match status" value="1"/>
</dbReference>
<name>A0A9P4R0S6_9PLEO</name>
<dbReference type="InterPro" id="IPR038980">
    <property type="entry name" value="ATM_plant"/>
</dbReference>
<feature type="domain" description="FAT" evidence="23">
    <location>
        <begin position="1865"/>
        <end position="2471"/>
    </location>
</feature>
<dbReference type="InterPro" id="IPR000403">
    <property type="entry name" value="PI3/4_kinase_cat_dom"/>
</dbReference>
<gene>
    <name evidence="25" type="ORF">EJ04DRAFT_575646</name>
</gene>
<reference evidence="25" key="1">
    <citation type="journal article" date="2020" name="Stud. Mycol.">
        <title>101 Dothideomycetes genomes: a test case for predicting lifestyles and emergence of pathogens.</title>
        <authorList>
            <person name="Haridas S."/>
            <person name="Albert R."/>
            <person name="Binder M."/>
            <person name="Bloem J."/>
            <person name="Labutti K."/>
            <person name="Salamov A."/>
            <person name="Andreopoulos B."/>
            <person name="Baker S."/>
            <person name="Barry K."/>
            <person name="Bills G."/>
            <person name="Bluhm B."/>
            <person name="Cannon C."/>
            <person name="Castanera R."/>
            <person name="Culley D."/>
            <person name="Daum C."/>
            <person name="Ezra D."/>
            <person name="Gonzalez J."/>
            <person name="Henrissat B."/>
            <person name="Kuo A."/>
            <person name="Liang C."/>
            <person name="Lipzen A."/>
            <person name="Lutzoni F."/>
            <person name="Magnuson J."/>
            <person name="Mondo S."/>
            <person name="Nolan M."/>
            <person name="Ohm R."/>
            <person name="Pangilinan J."/>
            <person name="Park H.-J."/>
            <person name="Ramirez L."/>
            <person name="Alfaro M."/>
            <person name="Sun H."/>
            <person name="Tritt A."/>
            <person name="Yoshinaga Y."/>
            <person name="Zwiers L.-H."/>
            <person name="Turgeon B."/>
            <person name="Goodwin S."/>
            <person name="Spatafora J."/>
            <person name="Crous P."/>
            <person name="Grigoriev I."/>
        </authorList>
    </citation>
    <scope>NUCLEOTIDE SEQUENCE</scope>
    <source>
        <strain evidence="25">CBS 125425</strain>
    </source>
</reference>
<evidence type="ECO:0000256" key="10">
    <source>
        <dbReference type="ARBA" id="ARBA00022741"/>
    </source>
</evidence>
<dbReference type="CDD" id="cd05171">
    <property type="entry name" value="PIKKc_ATM"/>
    <property type="match status" value="1"/>
</dbReference>
<dbReference type="InterPro" id="IPR018936">
    <property type="entry name" value="PI3/4_kinase_CS"/>
</dbReference>
<evidence type="ECO:0000256" key="1">
    <source>
        <dbReference type="ARBA" id="ARBA00004123"/>
    </source>
</evidence>
<keyword evidence="12 20" id="KW-0418">Kinase</keyword>
<dbReference type="Proteomes" id="UP000799444">
    <property type="component" value="Unassembled WGS sequence"/>
</dbReference>
<evidence type="ECO:0000256" key="12">
    <source>
        <dbReference type="ARBA" id="ARBA00022777"/>
    </source>
</evidence>
<dbReference type="Gene3D" id="1.10.1070.11">
    <property type="entry name" value="Phosphatidylinositol 3-/4-kinase, catalytic domain"/>
    <property type="match status" value="1"/>
</dbReference>
<dbReference type="InterPro" id="IPR036940">
    <property type="entry name" value="PI3/4_kinase_cat_sf"/>
</dbReference>
<protein>
    <recommendedName>
        <fullName evidence="6 20">Serine/threonine-protein kinase Tel1</fullName>
        <ecNumber evidence="5 20">2.7.11.1</ecNumber>
    </recommendedName>
</protein>
<comment type="caution">
    <text evidence="25">The sequence shown here is derived from an EMBL/GenBank/DDBJ whole genome shotgun (WGS) entry which is preliminary data.</text>
</comment>
<evidence type="ECO:0000259" key="22">
    <source>
        <dbReference type="PROSITE" id="PS50290"/>
    </source>
</evidence>
<keyword evidence="16 20" id="KW-0539">Nucleus</keyword>
<evidence type="ECO:0000256" key="11">
    <source>
        <dbReference type="ARBA" id="ARBA00022763"/>
    </source>
</evidence>
<dbReference type="PANTHER" id="PTHR37079">
    <property type="entry name" value="SERINE/THREONINE-PROTEIN KINASE ATM"/>
    <property type="match status" value="1"/>
</dbReference>
<evidence type="ECO:0000256" key="19">
    <source>
        <dbReference type="ARBA" id="ARBA00048679"/>
    </source>
</evidence>
<dbReference type="InterPro" id="IPR014009">
    <property type="entry name" value="PIK_FAT"/>
</dbReference>
<dbReference type="InterPro" id="IPR016024">
    <property type="entry name" value="ARM-type_fold"/>
</dbReference>
<dbReference type="GO" id="GO:0006325">
    <property type="term" value="P:chromatin organization"/>
    <property type="evidence" value="ECO:0007669"/>
    <property type="project" value="UniProtKB-KW"/>
</dbReference>
<evidence type="ECO:0000313" key="25">
    <source>
        <dbReference type="EMBL" id="KAF2736010.1"/>
    </source>
</evidence>
<keyword evidence="8 20" id="KW-0723">Serine/threonine-protein kinase</keyword>
<dbReference type="PROSITE" id="PS51189">
    <property type="entry name" value="FAT"/>
    <property type="match status" value="1"/>
</dbReference>
<evidence type="ECO:0000256" key="4">
    <source>
        <dbReference type="ARBA" id="ARBA00011370"/>
    </source>
</evidence>
<evidence type="ECO:0000256" key="16">
    <source>
        <dbReference type="ARBA" id="ARBA00023242"/>
    </source>
</evidence>
<evidence type="ECO:0000256" key="9">
    <source>
        <dbReference type="ARBA" id="ARBA00022679"/>
    </source>
</evidence>
<evidence type="ECO:0000256" key="2">
    <source>
        <dbReference type="ARBA" id="ARBA00004574"/>
    </source>
</evidence>
<dbReference type="GO" id="GO:0006281">
    <property type="term" value="P:DNA repair"/>
    <property type="evidence" value="ECO:0007669"/>
    <property type="project" value="InterPro"/>
</dbReference>
<sequence>MAPTNVQDAKVLISSTKVADRTTGLRNLLHVLKSNRGKKDLQNIGNKAYLALCETILQCMRDERSTWLRSKSKTTKTAMLLPLCASALRQVIIVGVRTMKSSTVEMIIESTLEILPGKDGALIKPLLEEIPKALRALLEYQPHVERLSRECWDSTVDFCIDALSSFYIDPEVPLGESWSSTLVSGSRGRTPVESADALPKTSSRSRPSKSRQVSEDLVHTAEDFVTCLSLLTKASNAPLLGKADAIISALIHFLQRKPGRGYSAALASINSVLNRILLHSIQLTKRTLRQLLPLIKVLWSDMSLRDEILITFTLTDAHLESLLANQHEETIATDLESLVEIMYGDYRRRQETAALQFLDEDHLSFRHAGHPTGETHPLRTYAFALETEHMRCEALWATVATIARFAFLLDERRRALSQSSQAEEEVTVKRPRITQYFQDYLRDVSEPRSNAKRAALQVVAFMVQEGTLALEDLQALLERLTAYIADENPVHSTWAMISLAAAACQESAKHANLLPYWVSAWQSASRAVTSVSSARAACHLMNMLLRLDIVPYSSVSETVQTMLTSIELSGPALLSESSSSFLETVLHRRVVENPTHFHQTAERILSWLFNKWTPSLFPERTYSVLNAHHCDARDVLRLVRVCLDRQHARLNSPPFKVLGPIGQTRSQTLEDLELTHYLLLLEKRRPFQLTVESVKEDSEPSSSERSPSQLEGRIIDYCTNEIEKTRQRWKEWTQQNAQAITTDMLRVISNFCIVATGITKLGDRDDRRITNLQSALEILVESFTMFLTKREVDQHKVDAVLDVCLKSLPEIRRLQRWRSQDSFADAGISLLSTHLAKTLVNRKMFKESFYAEEDDFMDIDEGNNSQPASGAVDPELDVPRYDIQARTDAAGVRASCFAYLQLIASLATSPQEQDTEHIPLDFINYLVSIPEVELLRARDFTRHLLGSHFRLHTDSCLKLLEHLGETLIHPSAREHNTSEVANGMVLEFLTASLYDWDSASTDRDAQDLYETVADLYAYYVKGMERNGVRRSINLQHTIASFLHGLLKFHPEFGQGRKAPSVRTSLFELLSSGEIAVKYHITELLPDIFSGFVLSEHDKILTDIDTSLPSNDAWIEGIAIRLSVFGRLAAQWHTLLRQGVYRIFATAGYVESSTSHAKRCIVDLAGAKKLEGPQALFRLFAPQIIFTWLDRKRKFSEIPFLAFNYTSLPQLLKDVESEAIGQAMMLGLMEQVEYLAGQLGATTSDVLIRNIEKAGAYTLSWDTCKGFARNKSDTSNAMTLRNSIGHDVYLDMIQQHFPRVLGYIFQTIHHEDRIQKSLEKRPAFASAAKALAEMDNISHSTRDVELGIEPSFSAWYLIDQLERLCRRTGADPPTFWTASVFTVVMRMLLDRIHPVLGSVYARSIIRKIKILVALAGGVAYEGYPLQMTLQSLRPFLTDPQCAEDTLGIVQYLFEHGNKHLQDHLGFVTGIGVSILISIRVFLGSSQDSTTQQSEHMATMDKARRFHSWFSKYLESYAANIAVDRHGSSKAFRKLTTAASSVRTRGSSLKGSQEGKLLLEILDDARSGRKLLNNTSREVALDLLCQNFEYAPHARDDILGTEAEMIEYAPQVWESCMRSNIGDGYLLWAGRVLGRAFSACGEVRRNADQSRPWPAHYNSSRDSLGKASRAAIIKKIVDLFYSDNREEVSLAEDVMRLLISRLLDESYSSELENTIPLHIEEALNMPLPQISTIDAAAPAPLESIAKPTRSKPVNMWIRDLAVSLCNEASSDPILGSLSKLLLGIPSMPERLLPYILHLVLIQEFEGQQTVRDTMSDAMMSWFEDCDPTNTAYVRIMIEAILYLRTQPTPKEVTRVDRDRWLEIDYLQAAQAATVCGMHRSALLFIETSSGQPSLKSTGRRSSVLVNPPPVPVDLQLAIYKNLDEPDSFYGVDRGSSLGSVLDRFDYEGDGVKSLLFRGARLDSQIRRSNALDIADSQGTVKSLITLNMNSITHSLLSNDQFRDAGDDVVNSTLHTARKLGQWDIKAPETNHSEASTLFRAFQIVHYATDGLLAREQLDRQLLPIMNLLSGKDRSSGSIKSRLRTLAVLAEMDEVITSTRSDQLLDHWDQMKTHEKWMRAGEFEDVRLVLSCRETLWGILGSNDALLKAIGARAGTARHIEVQALVASSSISRRHGALQDSLASVTYLSDIVKQCKAVGLDIEATAQHEVSNVLWDQGEAETSIRMRQNLIEHANFDSQETDISLPVLLAKLGHHIAEARLAKPDTIIQNYLEPAVQELKGQTQGLGPGQVFHEFALFCDKQLQNPEAAEDLARIKTVMEKKQQEYQEFERLSKTDKSKTSREVYRRNARRAQDWYRLDKAEYERLHQGRQQFLRQCLENYLLSLQASDEYNNDALRVFSMWLEHHNTPLANDAVGLYLNKVPSAKFALLMNQLSSRLQSEQTDFQQLLFELVFRICAEHPYHGMHHIFAIQMKIGGVTREEAVRSRDESAKSRQKAAALIVKMLADDTRARETWGRVYESNSIYHNLAMVKNETDRQGRDLTLDRYAESKAMVKRIPDLQVPPATLQIEVRADCNYRDLPTIRAFRNKISIANGLSAPKIIVAIGSDGKWYKQLFKSGNDDLRQDAIMEQVFDQVSRLLKNHTATRLRNIGIRTYKVLPLSTRSGLMEFVQDTIPLHQWLMPAHERYYPSDWKSDRCRKEIGACQSDQQSTRIKIWQKCAENFHVVMRYFLLERFQDPDEWFEKRLAYTRSTAAISILGHVLGLGDRHCHNILLDEKSGEVVHIDLGVSFEAGRVLPVPEVVPFRLTRDLVDAMGYTKTEGVFRRCCEFTMDTLREERESIMTLLNVLRYDPLVNWSVTPTKAKRMQEGQETNQANGARAGTVGPRGTPAPSGGPMNAAEEALQESNKKMEEQAGEAGRALSVVEKKLSKTLSTRATVNELIQTATDERNLAVLYCGWASYA</sequence>
<dbReference type="InterPro" id="IPR003152">
    <property type="entry name" value="FATC_dom"/>
</dbReference>
<feature type="domain" description="PI3K/PI4K catalytic" evidence="22">
    <location>
        <begin position="2583"/>
        <end position="2905"/>
    </location>
</feature>
<evidence type="ECO:0000313" key="26">
    <source>
        <dbReference type="Proteomes" id="UP000799444"/>
    </source>
</evidence>
<evidence type="ECO:0000256" key="18">
    <source>
        <dbReference type="ARBA" id="ARBA00047899"/>
    </source>
</evidence>
<comment type="function">
    <text evidence="17 20">Serine/threonine protein kinase which activates checkpoint signaling upon genotoxic stresses such as ionizing radiation (IR), ultraviolet light (UV), or DNA replication stalling, thereby acting as a DNA damage sensor. Recognizes the substrate consensus sequence [ST]-Q. Phosphorylates histone H2A to form H2AS128ph (gamma-H2A) at sites of DNA damage, involved in the regulation of DNA damage response mechanism. Required for the control of telomere length and genome stability.</text>
</comment>
<dbReference type="SUPFAM" id="SSF48371">
    <property type="entry name" value="ARM repeat"/>
    <property type="match status" value="2"/>
</dbReference>
<keyword evidence="9 20" id="KW-0808">Transferase</keyword>
<keyword evidence="15 20" id="KW-0779">Telomere</keyword>
<dbReference type="Pfam" id="PF11640">
    <property type="entry name" value="TAN"/>
    <property type="match status" value="1"/>
</dbReference>
<dbReference type="PROSITE" id="PS51190">
    <property type="entry name" value="FATC"/>
    <property type="match status" value="1"/>
</dbReference>
<dbReference type="GO" id="GO:0005524">
    <property type="term" value="F:ATP binding"/>
    <property type="evidence" value="ECO:0007669"/>
    <property type="project" value="UniProtKB-KW"/>
</dbReference>
<organism evidence="25 26">
    <name type="scientific">Polyplosphaeria fusca</name>
    <dbReference type="NCBI Taxonomy" id="682080"/>
    <lineage>
        <taxon>Eukaryota</taxon>
        <taxon>Fungi</taxon>
        <taxon>Dikarya</taxon>
        <taxon>Ascomycota</taxon>
        <taxon>Pezizomycotina</taxon>
        <taxon>Dothideomycetes</taxon>
        <taxon>Pleosporomycetidae</taxon>
        <taxon>Pleosporales</taxon>
        <taxon>Tetraplosphaeriaceae</taxon>
        <taxon>Polyplosphaeria</taxon>
    </lineage>
</organism>
<feature type="region of interest" description="Disordered" evidence="21">
    <location>
        <begin position="2862"/>
        <end position="2916"/>
    </location>
</feature>
<dbReference type="InterPro" id="IPR044107">
    <property type="entry name" value="PIKKc_ATM"/>
</dbReference>
<comment type="catalytic activity">
    <reaction evidence="19">
        <text>L-seryl-[protein] + ATP = O-phospho-L-seryl-[protein] + ADP + H(+)</text>
        <dbReference type="Rhea" id="RHEA:17989"/>
        <dbReference type="Rhea" id="RHEA-COMP:9863"/>
        <dbReference type="Rhea" id="RHEA-COMP:11604"/>
        <dbReference type="ChEBI" id="CHEBI:15378"/>
        <dbReference type="ChEBI" id="CHEBI:29999"/>
        <dbReference type="ChEBI" id="CHEBI:30616"/>
        <dbReference type="ChEBI" id="CHEBI:83421"/>
        <dbReference type="ChEBI" id="CHEBI:456216"/>
        <dbReference type="EC" id="2.7.11.1"/>
    </reaction>
</comment>
<dbReference type="PROSITE" id="PS00915">
    <property type="entry name" value="PI3_4_KINASE_1"/>
    <property type="match status" value="1"/>
</dbReference>
<evidence type="ECO:0000256" key="20">
    <source>
        <dbReference type="RuleBase" id="RU365027"/>
    </source>
</evidence>